<dbReference type="Proteomes" id="UP000224871">
    <property type="component" value="Unassembled WGS sequence"/>
</dbReference>
<dbReference type="EMBL" id="NIBU01000036">
    <property type="protein sequence ID" value="PHM33135.1"/>
    <property type="molecule type" value="Genomic_DNA"/>
</dbReference>
<organism evidence="3 4">
    <name type="scientific">Xenorhabdus innexi</name>
    <dbReference type="NCBI Taxonomy" id="290109"/>
    <lineage>
        <taxon>Bacteria</taxon>
        <taxon>Pseudomonadati</taxon>
        <taxon>Pseudomonadota</taxon>
        <taxon>Gammaproteobacteria</taxon>
        <taxon>Enterobacterales</taxon>
        <taxon>Morganellaceae</taxon>
        <taxon>Xenorhabdus</taxon>
    </lineage>
</organism>
<evidence type="ECO:0000313" key="4">
    <source>
        <dbReference type="Proteomes" id="UP000196435"/>
    </source>
</evidence>
<accession>A0A1N6MT92</accession>
<evidence type="ECO:0000313" key="5">
    <source>
        <dbReference type="Proteomes" id="UP000224871"/>
    </source>
</evidence>
<dbReference type="AlphaFoldDB" id="A0A1N6MT92"/>
<proteinExistence type="predicted"/>
<reference evidence="2 5" key="3">
    <citation type="journal article" date="2017" name="Nat. Microbiol.">
        <title>Natural product diversity associated with the nematode symbionts Photorhabdus and Xenorhabdus.</title>
        <authorList>
            <person name="Tobias N.J."/>
            <person name="Wolff H."/>
            <person name="Djahanschiri B."/>
            <person name="Grundmann F."/>
            <person name="Kronenwerth M."/>
            <person name="Shi Y.M."/>
            <person name="Simonyi S."/>
            <person name="Grun P."/>
            <person name="Shapiro-Ilan D."/>
            <person name="Pidot S.J."/>
            <person name="Stinear T.P."/>
            <person name="Ebersberger I."/>
            <person name="Bode H.B."/>
        </authorList>
    </citation>
    <scope>NUCLEOTIDE SEQUENCE [LARGE SCALE GENOMIC DNA]</scope>
    <source>
        <strain evidence="2 5">DSM 16336</strain>
    </source>
</reference>
<keyword evidence="1" id="KW-0472">Membrane</keyword>
<protein>
    <submittedName>
        <fullName evidence="3">Uncharacterized protein</fullName>
    </submittedName>
</protein>
<evidence type="ECO:0000313" key="3">
    <source>
        <dbReference type="EMBL" id="SIP72068.1"/>
    </source>
</evidence>
<evidence type="ECO:0000256" key="1">
    <source>
        <dbReference type="SAM" id="Phobius"/>
    </source>
</evidence>
<dbReference type="EMBL" id="FTLG01000040">
    <property type="protein sequence ID" value="SIP72068.1"/>
    <property type="molecule type" value="Genomic_DNA"/>
</dbReference>
<keyword evidence="1" id="KW-0812">Transmembrane</keyword>
<gene>
    <name evidence="2" type="ORF">Xinn_02736</name>
    <name evidence="3" type="ORF">XIS1_1340011</name>
</gene>
<keyword evidence="1" id="KW-1133">Transmembrane helix</keyword>
<feature type="transmembrane region" description="Helical" evidence="1">
    <location>
        <begin position="12"/>
        <end position="33"/>
    </location>
</feature>
<name>A0A1N6MT92_9GAMM</name>
<reference evidence="3" key="1">
    <citation type="submission" date="2016-12" db="EMBL/GenBank/DDBJ databases">
        <authorList>
            <person name="Song W.-J."/>
            <person name="Kurnit D.M."/>
        </authorList>
    </citation>
    <scope>NUCLEOTIDE SEQUENCE [LARGE SCALE GENOMIC DNA]</scope>
    <source>
        <strain evidence="3">HGB1681</strain>
    </source>
</reference>
<dbReference type="Proteomes" id="UP000196435">
    <property type="component" value="Unassembled WGS sequence"/>
</dbReference>
<sequence>MAGITQRRSPAALFLSFNIINITFRITFLSQAMDIVIRTDQTIAILYQ</sequence>
<keyword evidence="5" id="KW-1185">Reference proteome</keyword>
<evidence type="ECO:0000313" key="2">
    <source>
        <dbReference type="EMBL" id="PHM33135.1"/>
    </source>
</evidence>
<reference evidence="4" key="2">
    <citation type="submission" date="2016-12" db="EMBL/GenBank/DDBJ databases">
        <authorList>
            <person name="Gaudriault S."/>
        </authorList>
    </citation>
    <scope>NUCLEOTIDE SEQUENCE [LARGE SCALE GENOMIC DNA]</scope>
    <source>
        <strain evidence="4">HGB1681 (deposited as PTA-6826 in the American Type Culture Collection)</strain>
    </source>
</reference>